<evidence type="ECO:0008006" key="2">
    <source>
        <dbReference type="Google" id="ProtNLM"/>
    </source>
</evidence>
<evidence type="ECO:0000313" key="1">
    <source>
        <dbReference type="EMBL" id="CAA9344313.1"/>
    </source>
</evidence>
<reference evidence="1" key="1">
    <citation type="submission" date="2020-02" db="EMBL/GenBank/DDBJ databases">
        <authorList>
            <person name="Meier V. D."/>
        </authorList>
    </citation>
    <scope>NUCLEOTIDE SEQUENCE</scope>
    <source>
        <strain evidence="1">AVDCRST_MAG34</strain>
    </source>
</reference>
<organism evidence="1">
    <name type="scientific">uncultured Nocardioidaceae bacterium</name>
    <dbReference type="NCBI Taxonomy" id="253824"/>
    <lineage>
        <taxon>Bacteria</taxon>
        <taxon>Bacillati</taxon>
        <taxon>Actinomycetota</taxon>
        <taxon>Actinomycetes</taxon>
        <taxon>Propionibacteriales</taxon>
        <taxon>Nocardioidaceae</taxon>
        <taxon>environmental samples</taxon>
    </lineage>
</organism>
<protein>
    <recommendedName>
        <fullName evidence="2">Pyridoxamine 5'-phosphate oxidase putative domain-containing protein</fullName>
    </recommendedName>
</protein>
<sequence>MTAALVAESARRSRVCWLSYAYDEAGDRVRVEGRLVWHLWHEDALVVLSCPGPAEQVLPGIDRTGRVEVTMRSKDTKGRLLTWTGMVEVVEVGTASWSGHVEALLGVRLNLPDVDAAREDWAEHGIIVRIRPLPAPVG</sequence>
<gene>
    <name evidence="1" type="ORF">AVDCRST_MAG34-1136</name>
</gene>
<dbReference type="EMBL" id="CADCUI010000024">
    <property type="protein sequence ID" value="CAA9344313.1"/>
    <property type="molecule type" value="Genomic_DNA"/>
</dbReference>
<name>A0A6J4LX59_9ACTN</name>
<dbReference type="AlphaFoldDB" id="A0A6J4LX59"/>
<accession>A0A6J4LX59</accession>
<proteinExistence type="predicted"/>